<dbReference type="Proteomes" id="UP000199518">
    <property type="component" value="Unassembled WGS sequence"/>
</dbReference>
<dbReference type="InterPro" id="IPR012826">
    <property type="entry name" value="FliN"/>
</dbReference>
<sequence>MSLDQSSADPAGATVYPVEFPAAGGPQLSATRAPLKRFYDVSMTVSVELGRAAMPIGELLHLSEGAVIQLDRVVSQPVDIIAQGVRLARGEVVVVDERYAVRITEIESADAQPRSDSPEMVIKK</sequence>
<dbReference type="PANTHER" id="PTHR43484">
    <property type="match status" value="1"/>
</dbReference>
<dbReference type="InterPro" id="IPR036429">
    <property type="entry name" value="SpoA-like_sf"/>
</dbReference>
<dbReference type="SUPFAM" id="SSF101801">
    <property type="entry name" value="Surface presentation of antigens (SPOA)"/>
    <property type="match status" value="1"/>
</dbReference>
<keyword evidence="6" id="KW-0283">Flagellar rotation</keyword>
<evidence type="ECO:0000313" key="9">
    <source>
        <dbReference type="EMBL" id="SFI36671.1"/>
    </source>
</evidence>
<name>A0A1I3HLW7_9PLAN</name>
<dbReference type="OrthoDB" id="9773459at2"/>
<organism evidence="9 10">
    <name type="scientific">Planctomicrobium piriforme</name>
    <dbReference type="NCBI Taxonomy" id="1576369"/>
    <lineage>
        <taxon>Bacteria</taxon>
        <taxon>Pseudomonadati</taxon>
        <taxon>Planctomycetota</taxon>
        <taxon>Planctomycetia</taxon>
        <taxon>Planctomycetales</taxon>
        <taxon>Planctomycetaceae</taxon>
        <taxon>Planctomicrobium</taxon>
    </lineage>
</organism>
<dbReference type="AlphaFoldDB" id="A0A1I3HLW7"/>
<dbReference type="Pfam" id="PF01052">
    <property type="entry name" value="FliMN_C"/>
    <property type="match status" value="1"/>
</dbReference>
<gene>
    <name evidence="9" type="ORF">SAMN05421753_108115</name>
</gene>
<protein>
    <recommendedName>
        <fullName evidence="3">Flagellar motor switch protein FliN</fullName>
    </recommendedName>
</protein>
<evidence type="ECO:0000256" key="5">
    <source>
        <dbReference type="ARBA" id="ARBA00022500"/>
    </source>
</evidence>
<evidence type="ECO:0000259" key="8">
    <source>
        <dbReference type="Pfam" id="PF01052"/>
    </source>
</evidence>
<keyword evidence="7" id="KW-0472">Membrane</keyword>
<keyword evidence="9" id="KW-0282">Flagellum</keyword>
<reference evidence="10" key="1">
    <citation type="submission" date="2016-10" db="EMBL/GenBank/DDBJ databases">
        <authorList>
            <person name="Varghese N."/>
            <person name="Submissions S."/>
        </authorList>
    </citation>
    <scope>NUCLEOTIDE SEQUENCE [LARGE SCALE GENOMIC DNA]</scope>
    <source>
        <strain evidence="10">DSM 26348</strain>
    </source>
</reference>
<keyword evidence="9" id="KW-0966">Cell projection</keyword>
<comment type="similarity">
    <text evidence="2">Belongs to the FliN/MopA/SpaO family.</text>
</comment>
<keyword evidence="10" id="KW-1185">Reference proteome</keyword>
<dbReference type="RefSeq" id="WP_092050398.1">
    <property type="nucleotide sequence ID" value="NZ_FOQD01000008.1"/>
</dbReference>
<accession>A0A1I3HLW7</accession>
<dbReference type="GO" id="GO:0003774">
    <property type="term" value="F:cytoskeletal motor activity"/>
    <property type="evidence" value="ECO:0007669"/>
    <property type="project" value="InterPro"/>
</dbReference>
<evidence type="ECO:0000313" key="10">
    <source>
        <dbReference type="Proteomes" id="UP000199518"/>
    </source>
</evidence>
<feature type="domain" description="Flagellar motor switch protein FliN-like C-terminal" evidence="8">
    <location>
        <begin position="37"/>
        <end position="106"/>
    </location>
</feature>
<dbReference type="EMBL" id="FOQD01000008">
    <property type="protein sequence ID" value="SFI36671.1"/>
    <property type="molecule type" value="Genomic_DNA"/>
</dbReference>
<dbReference type="GO" id="GO:0071973">
    <property type="term" value="P:bacterial-type flagellum-dependent cell motility"/>
    <property type="evidence" value="ECO:0007669"/>
    <property type="project" value="InterPro"/>
</dbReference>
<dbReference type="InterPro" id="IPR001543">
    <property type="entry name" value="FliN-like_C"/>
</dbReference>
<proteinExistence type="inferred from homology"/>
<dbReference type="PANTHER" id="PTHR43484:SF1">
    <property type="entry name" value="FLAGELLAR MOTOR SWITCH PROTEIN FLIN"/>
    <property type="match status" value="1"/>
</dbReference>
<dbReference type="STRING" id="1576369.SAMN05421753_108115"/>
<comment type="subcellular location">
    <subcellularLocation>
        <location evidence="1">Cell membrane</location>
        <topology evidence="1">Peripheral membrane protein</topology>
        <orientation evidence="1">Cytoplasmic side</orientation>
    </subcellularLocation>
</comment>
<keyword evidence="4" id="KW-1003">Cell membrane</keyword>
<dbReference type="PRINTS" id="PR00956">
    <property type="entry name" value="FLGMOTORFLIN"/>
</dbReference>
<keyword evidence="5" id="KW-0145">Chemotaxis</keyword>
<evidence type="ECO:0000256" key="3">
    <source>
        <dbReference type="ARBA" id="ARBA00021897"/>
    </source>
</evidence>
<dbReference type="InterPro" id="IPR051469">
    <property type="entry name" value="FliN/MopA/SpaO"/>
</dbReference>
<evidence type="ECO:0000256" key="7">
    <source>
        <dbReference type="ARBA" id="ARBA00023136"/>
    </source>
</evidence>
<evidence type="ECO:0000256" key="4">
    <source>
        <dbReference type="ARBA" id="ARBA00022475"/>
    </source>
</evidence>
<dbReference type="Gene3D" id="2.30.330.10">
    <property type="entry name" value="SpoA-like"/>
    <property type="match status" value="1"/>
</dbReference>
<dbReference type="InterPro" id="IPR001172">
    <property type="entry name" value="FliN_T3SS_HrcQb"/>
</dbReference>
<evidence type="ECO:0000256" key="1">
    <source>
        <dbReference type="ARBA" id="ARBA00004413"/>
    </source>
</evidence>
<dbReference type="GO" id="GO:0005886">
    <property type="term" value="C:plasma membrane"/>
    <property type="evidence" value="ECO:0007669"/>
    <property type="project" value="UniProtKB-SubCell"/>
</dbReference>
<keyword evidence="9" id="KW-0969">Cilium</keyword>
<dbReference type="NCBIfam" id="TIGR02480">
    <property type="entry name" value="fliN"/>
    <property type="match status" value="1"/>
</dbReference>
<dbReference type="GO" id="GO:0009425">
    <property type="term" value="C:bacterial-type flagellum basal body"/>
    <property type="evidence" value="ECO:0007669"/>
    <property type="project" value="InterPro"/>
</dbReference>
<evidence type="ECO:0000256" key="6">
    <source>
        <dbReference type="ARBA" id="ARBA00022779"/>
    </source>
</evidence>
<dbReference type="GO" id="GO:0006935">
    <property type="term" value="P:chemotaxis"/>
    <property type="evidence" value="ECO:0007669"/>
    <property type="project" value="UniProtKB-KW"/>
</dbReference>
<evidence type="ECO:0000256" key="2">
    <source>
        <dbReference type="ARBA" id="ARBA00009226"/>
    </source>
</evidence>